<feature type="domain" description="DUF732" evidence="3">
    <location>
        <begin position="122"/>
        <end position="190"/>
    </location>
</feature>
<evidence type="ECO:0000256" key="2">
    <source>
        <dbReference type="SAM" id="Phobius"/>
    </source>
</evidence>
<gene>
    <name evidence="4" type="ORF">MTAB308_1727</name>
</gene>
<evidence type="ECO:0000313" key="5">
    <source>
        <dbReference type="Proteomes" id="UP000241595"/>
    </source>
</evidence>
<keyword evidence="5" id="KW-1185">Reference proteome</keyword>
<reference evidence="4 5" key="1">
    <citation type="submission" date="2017-01" db="EMBL/GenBank/DDBJ databases">
        <authorList>
            <consortium name="Urmite Genomes"/>
        </authorList>
    </citation>
    <scope>NUCLEOTIDE SEQUENCE [LARGE SCALE GENOMIC DNA]</scope>
    <source>
        <strain evidence="4 5">AB308</strain>
    </source>
</reference>
<evidence type="ECO:0000259" key="3">
    <source>
        <dbReference type="Pfam" id="PF05305"/>
    </source>
</evidence>
<dbReference type="EMBL" id="FTRV01000011">
    <property type="protein sequence ID" value="SPM28241.1"/>
    <property type="molecule type" value="Genomic_DNA"/>
</dbReference>
<dbReference type="AlphaFoldDB" id="A0A2U3N9P2"/>
<evidence type="ECO:0000256" key="1">
    <source>
        <dbReference type="SAM" id="MobiDB-lite"/>
    </source>
</evidence>
<dbReference type="InterPro" id="IPR007969">
    <property type="entry name" value="DUF732"/>
</dbReference>
<feature type="region of interest" description="Disordered" evidence="1">
    <location>
        <begin position="92"/>
        <end position="124"/>
    </location>
</feature>
<feature type="compositionally biased region" description="Basic and acidic residues" evidence="1">
    <location>
        <begin position="33"/>
        <end position="43"/>
    </location>
</feature>
<accession>A0A2U3N9P2</accession>
<organism evidence="4 5">
    <name type="scientific">Mycobacterium terramassiliense</name>
    <dbReference type="NCBI Taxonomy" id="1841859"/>
    <lineage>
        <taxon>Bacteria</taxon>
        <taxon>Bacillati</taxon>
        <taxon>Actinomycetota</taxon>
        <taxon>Actinomycetes</taxon>
        <taxon>Mycobacteriales</taxon>
        <taxon>Mycobacteriaceae</taxon>
        <taxon>Mycobacterium</taxon>
    </lineage>
</organism>
<feature type="compositionally biased region" description="Low complexity" evidence="1">
    <location>
        <begin position="94"/>
        <end position="120"/>
    </location>
</feature>
<keyword evidence="2" id="KW-0472">Membrane</keyword>
<dbReference type="Pfam" id="PF05305">
    <property type="entry name" value="DUF732"/>
    <property type="match status" value="1"/>
</dbReference>
<dbReference type="STRING" id="1841859.GCA_900157385_01722"/>
<dbReference type="Proteomes" id="UP000241595">
    <property type="component" value="Unassembled WGS sequence"/>
</dbReference>
<feature type="region of interest" description="Disordered" evidence="1">
    <location>
        <begin position="1"/>
        <end position="56"/>
    </location>
</feature>
<evidence type="ECO:0000313" key="4">
    <source>
        <dbReference type="EMBL" id="SPM28241.1"/>
    </source>
</evidence>
<keyword evidence="2" id="KW-0812">Transmembrane</keyword>
<keyword evidence="2" id="KW-1133">Transmembrane helix</keyword>
<protein>
    <recommendedName>
        <fullName evidence="3">DUF732 domain-containing protein</fullName>
    </recommendedName>
</protein>
<name>A0A2U3N9P2_9MYCO</name>
<sequence>MAVMAEPSPAGDETFALNRAETVAVPNDATADAADRTSPRAYDDDVGGEPASDRQSWSATWRKAGALLAAGLALAGAIIFAFWLLNPDPKGTQPAAPKGAAPAPATPSASAAPPSIASTPDQDNKYVQNLNNHGISFANPEAAISNGKMVCNDIGRGVSVPQIVNAFHASNPGLDAETYVSISVHAYCPQNANLVGGGP</sequence>
<proteinExistence type="predicted"/>
<feature type="transmembrane region" description="Helical" evidence="2">
    <location>
        <begin position="64"/>
        <end position="85"/>
    </location>
</feature>